<dbReference type="OrthoDB" id="10518632at2759"/>
<comment type="caution">
    <text evidence="2">The sequence shown here is derived from an EMBL/GenBank/DDBJ whole genome shotgun (WGS) entry which is preliminary data.</text>
</comment>
<dbReference type="Proteomes" id="UP000017861">
    <property type="component" value="Unassembled WGS sequence"/>
</dbReference>
<name>V5D157_TRYCR</name>
<protein>
    <submittedName>
        <fullName evidence="2">Uncharacterized protein</fullName>
    </submittedName>
</protein>
<evidence type="ECO:0000313" key="2">
    <source>
        <dbReference type="EMBL" id="ESS61186.1"/>
    </source>
</evidence>
<reference evidence="2 3" key="1">
    <citation type="journal article" date="2014" name="Genome Announc.">
        <title>Trypanosoma cruzi Clone Dm28c Draft Genome Sequence.</title>
        <authorList>
            <person name="Grisard E.C."/>
            <person name="Teixeira S.M."/>
            <person name="de Almeida L.G."/>
            <person name="Stoco P.H."/>
            <person name="Gerber A.L."/>
            <person name="Talavera-Lopez C."/>
            <person name="Lima O.C."/>
            <person name="Andersson B."/>
            <person name="de Vasconcelos A.T."/>
        </authorList>
    </citation>
    <scope>NUCLEOTIDE SEQUENCE [LARGE SCALE GENOMIC DNA]</scope>
    <source>
        <strain evidence="2 3">Dm28c</strain>
    </source>
</reference>
<evidence type="ECO:0000313" key="3">
    <source>
        <dbReference type="Proteomes" id="UP000017861"/>
    </source>
</evidence>
<proteinExistence type="predicted"/>
<accession>V5D157</accession>
<dbReference type="AlphaFoldDB" id="V5D157"/>
<feature type="compositionally biased region" description="Polar residues" evidence="1">
    <location>
        <begin position="213"/>
        <end position="235"/>
    </location>
</feature>
<feature type="region of interest" description="Disordered" evidence="1">
    <location>
        <begin position="207"/>
        <end position="237"/>
    </location>
</feature>
<dbReference type="VEuPathDB" id="TriTrypDB:TCDM_11241"/>
<dbReference type="EMBL" id="AYLP01000326">
    <property type="protein sequence ID" value="ESS61186.1"/>
    <property type="molecule type" value="Genomic_DNA"/>
</dbReference>
<gene>
    <name evidence="2" type="ORF">TCDM_11241</name>
</gene>
<organism evidence="2 3">
    <name type="scientific">Trypanosoma cruzi Dm28c</name>
    <dbReference type="NCBI Taxonomy" id="1416333"/>
    <lineage>
        <taxon>Eukaryota</taxon>
        <taxon>Discoba</taxon>
        <taxon>Euglenozoa</taxon>
        <taxon>Kinetoplastea</taxon>
        <taxon>Metakinetoplastina</taxon>
        <taxon>Trypanosomatida</taxon>
        <taxon>Trypanosomatidae</taxon>
        <taxon>Trypanosoma</taxon>
        <taxon>Schizotrypanum</taxon>
    </lineage>
</organism>
<evidence type="ECO:0000256" key="1">
    <source>
        <dbReference type="SAM" id="MobiDB-lite"/>
    </source>
</evidence>
<sequence>MALRYPTQSESGRWRRHGAIPPAMRHTNLALGLSHRSQEVIPEGSRGRKGRRAHRTTGAFRCGEDSIPGVDPEIVPRVAALRTDAMRLLPALRQAGTRPADHKEHPVCRWCHRSLTEETGPPPPPPEPLPDVSTATPCRPASVGLTSSCPIFVRARSSVHNMEVHARRARPGVPIVEEVLARGCCNGATVFLTGALRTGRHRKCRAYQRGKKGQSTSASSNDNHCSSATASSQTPRAAYPSTKHGILRFIHCGNAFVIESKDCDCLGLPSMHDGPYETECLPLLYGQPLRYSLIILAADNEKGTETNYFCDEYWLRFPWTNNPRGARGSLIYNCCFAFVLLCTLHLLMCVHTLREGCRHDGPLSPYVHAVEPCVPLLFASPLPSVCWCCGRAVCVYLLPWIGVCVVRGLRRTVHAWLLPSPHVVCPLCVSAAPLVSPVALHFPHCADQLHTTERPHSR</sequence>